<dbReference type="GO" id="GO:0005886">
    <property type="term" value="C:plasma membrane"/>
    <property type="evidence" value="ECO:0007669"/>
    <property type="project" value="TreeGrafter"/>
</dbReference>
<dbReference type="CDD" id="cd07302">
    <property type="entry name" value="CHD"/>
    <property type="match status" value="1"/>
</dbReference>
<dbReference type="Gene3D" id="3.30.70.1230">
    <property type="entry name" value="Nucleotide cyclase"/>
    <property type="match status" value="1"/>
</dbReference>
<feature type="compositionally biased region" description="Low complexity" evidence="7">
    <location>
        <begin position="26"/>
        <end position="50"/>
    </location>
</feature>
<evidence type="ECO:0000259" key="10">
    <source>
        <dbReference type="PROSITE" id="PS50839"/>
    </source>
</evidence>
<evidence type="ECO:0000256" key="2">
    <source>
        <dbReference type="ARBA" id="ARBA00022692"/>
    </source>
</evidence>
<dbReference type="GO" id="GO:0004016">
    <property type="term" value="F:adenylate cyclase activity"/>
    <property type="evidence" value="ECO:0007669"/>
    <property type="project" value="TreeGrafter"/>
</dbReference>
<dbReference type="PROSITE" id="PS50839">
    <property type="entry name" value="CHASE"/>
    <property type="match status" value="1"/>
</dbReference>
<dbReference type="Pfam" id="PF00211">
    <property type="entry name" value="Guanylate_cyc"/>
    <property type="match status" value="1"/>
</dbReference>
<dbReference type="InterPro" id="IPR006189">
    <property type="entry name" value="CHASE_dom"/>
</dbReference>
<dbReference type="InterPro" id="IPR001054">
    <property type="entry name" value="A/G_cyclase"/>
</dbReference>
<evidence type="ECO:0000256" key="6">
    <source>
        <dbReference type="ARBA" id="ARBA00023239"/>
    </source>
</evidence>
<keyword evidence="6" id="KW-0456">Lyase</keyword>
<dbReference type="InterPro" id="IPR050401">
    <property type="entry name" value="Cyclic_nucleotide_synthase"/>
</dbReference>
<evidence type="ECO:0000256" key="8">
    <source>
        <dbReference type="SAM" id="Phobius"/>
    </source>
</evidence>
<evidence type="ECO:0000256" key="5">
    <source>
        <dbReference type="ARBA" id="ARBA00023136"/>
    </source>
</evidence>
<keyword evidence="2 8" id="KW-0812">Transmembrane</keyword>
<comment type="subcellular location">
    <subcellularLocation>
        <location evidence="1">Membrane</location>
    </subcellularLocation>
</comment>
<dbReference type="InterPro" id="IPR029787">
    <property type="entry name" value="Nucleotide_cyclase"/>
</dbReference>
<dbReference type="PANTHER" id="PTHR11920:SF335">
    <property type="entry name" value="GUANYLATE CYCLASE"/>
    <property type="match status" value="1"/>
</dbReference>
<evidence type="ECO:0000313" key="12">
    <source>
        <dbReference type="Proteomes" id="UP000236333"/>
    </source>
</evidence>
<dbReference type="PROSITE" id="PS50125">
    <property type="entry name" value="GUANYLATE_CYCLASE_2"/>
    <property type="match status" value="1"/>
</dbReference>
<evidence type="ECO:0000256" key="1">
    <source>
        <dbReference type="ARBA" id="ARBA00004370"/>
    </source>
</evidence>
<feature type="compositionally biased region" description="Gly residues" evidence="7">
    <location>
        <begin position="533"/>
        <end position="543"/>
    </location>
</feature>
<evidence type="ECO:0000256" key="7">
    <source>
        <dbReference type="SAM" id="MobiDB-lite"/>
    </source>
</evidence>
<sequence length="581" mass="61665">MERSRPGECAHDRSAHAADCRAAVAGAEAPAKAGGLNGAPAAGSRAGADATPRAPASMEPGEAVEQADRSGATVYGLDLLRNASWRPDALKTVELHEEGAVMTGPTRLRAGMMGIVTRHAIFIDGAGPEETFGASGSAFNCSPCFEPATSSSPSRRFWGFVQINIDWEVLVHNVTRMYDLCDRMGLAFNMTYVDPVTLVNHSVAACGRLDPNPMAINIDIMQNHWVLCVSDMRGWTPDWLPLVVVVVVLVSVWVSAAMAIVMINRREHMWLLQAMLPDKVIAALRRGEDYAEAFENVTILFSDIVSYTSLASTIEPIKVVRLLNTMYSAFDALVDRYDCYKRAEDQPKKADIGDAFMAVCGTQGESPQQAAVRVARLAQAMVERTRALVSADGHRVQIRIGLHSGPVVGAVVGFKMPHFALCGDTVNTASRMESNSAPMRVHVSGPTAALLRASGQAFALQERGPVEVKGKGLMNTWWLLPPKSSENGASRSKHPGEGGGGVGGGGASRPSPSQQGGRALMAPPLQGQHNHVEGGGSGGGGGALAWLRRSEGGGSSSKRSRASVDLRLFQARPSQGGAKKV</sequence>
<evidence type="ECO:0000313" key="11">
    <source>
        <dbReference type="EMBL" id="PNH09963.1"/>
    </source>
</evidence>
<reference evidence="11 12" key="1">
    <citation type="journal article" date="2017" name="Mol. Biol. Evol.">
        <title>The 4-celled Tetrabaena socialis nuclear genome reveals the essential components for genetic control of cell number at the origin of multicellularity in the volvocine lineage.</title>
        <authorList>
            <person name="Featherston J."/>
            <person name="Arakaki Y."/>
            <person name="Hanschen E.R."/>
            <person name="Ferris P.J."/>
            <person name="Michod R.E."/>
            <person name="Olson B.J.S.C."/>
            <person name="Nozaki H."/>
            <person name="Durand P.M."/>
        </authorList>
    </citation>
    <scope>NUCLEOTIDE SEQUENCE [LARGE SCALE GENOMIC DNA]</scope>
    <source>
        <strain evidence="11 12">NIES-571</strain>
    </source>
</reference>
<dbReference type="SUPFAM" id="SSF55073">
    <property type="entry name" value="Nucleotide cyclase"/>
    <property type="match status" value="1"/>
</dbReference>
<feature type="domain" description="Guanylate cyclase" evidence="9">
    <location>
        <begin position="298"/>
        <end position="433"/>
    </location>
</feature>
<dbReference type="SMART" id="SM00044">
    <property type="entry name" value="CYCc"/>
    <property type="match status" value="1"/>
</dbReference>
<dbReference type="PANTHER" id="PTHR11920">
    <property type="entry name" value="GUANYLYL CYCLASE"/>
    <property type="match status" value="1"/>
</dbReference>
<accession>A0A2J8ABV8</accession>
<keyword evidence="11" id="KW-0675">Receptor</keyword>
<evidence type="ECO:0000256" key="4">
    <source>
        <dbReference type="ARBA" id="ARBA00022989"/>
    </source>
</evidence>
<dbReference type="GO" id="GO:0007168">
    <property type="term" value="P:receptor guanylyl cyclase signaling pathway"/>
    <property type="evidence" value="ECO:0007669"/>
    <property type="project" value="TreeGrafter"/>
</dbReference>
<feature type="transmembrane region" description="Helical" evidence="8">
    <location>
        <begin position="239"/>
        <end position="263"/>
    </location>
</feature>
<evidence type="ECO:0000256" key="3">
    <source>
        <dbReference type="ARBA" id="ARBA00022741"/>
    </source>
</evidence>
<feature type="compositionally biased region" description="Gly residues" evidence="7">
    <location>
        <begin position="497"/>
        <end position="507"/>
    </location>
</feature>
<keyword evidence="4 8" id="KW-1133">Transmembrane helix</keyword>
<dbReference type="GO" id="GO:0000166">
    <property type="term" value="F:nucleotide binding"/>
    <property type="evidence" value="ECO:0007669"/>
    <property type="project" value="UniProtKB-KW"/>
</dbReference>
<dbReference type="AlphaFoldDB" id="A0A2J8ABV8"/>
<gene>
    <name evidence="11" type="ORF">TSOC_003373</name>
</gene>
<keyword evidence="5 8" id="KW-0472">Membrane</keyword>
<feature type="region of interest" description="Disordered" evidence="7">
    <location>
        <begin position="26"/>
        <end position="68"/>
    </location>
</feature>
<dbReference type="Proteomes" id="UP000236333">
    <property type="component" value="Unassembled WGS sequence"/>
</dbReference>
<comment type="caution">
    <text evidence="11">The sequence shown here is derived from an EMBL/GenBank/DDBJ whole genome shotgun (WGS) entry which is preliminary data.</text>
</comment>
<keyword evidence="12" id="KW-1185">Reference proteome</keyword>
<dbReference type="GO" id="GO:0035556">
    <property type="term" value="P:intracellular signal transduction"/>
    <property type="evidence" value="ECO:0007669"/>
    <property type="project" value="InterPro"/>
</dbReference>
<dbReference type="GO" id="GO:0004383">
    <property type="term" value="F:guanylate cyclase activity"/>
    <property type="evidence" value="ECO:0007669"/>
    <property type="project" value="TreeGrafter"/>
</dbReference>
<dbReference type="EMBL" id="PGGS01000072">
    <property type="protein sequence ID" value="PNH09963.1"/>
    <property type="molecule type" value="Genomic_DNA"/>
</dbReference>
<name>A0A2J8ABV8_9CHLO</name>
<feature type="region of interest" description="Disordered" evidence="7">
    <location>
        <begin position="479"/>
        <end position="581"/>
    </location>
</feature>
<keyword evidence="3" id="KW-0547">Nucleotide-binding</keyword>
<proteinExistence type="predicted"/>
<feature type="compositionally biased region" description="Low complexity" evidence="7">
    <location>
        <begin position="508"/>
        <end position="517"/>
    </location>
</feature>
<evidence type="ECO:0000259" key="9">
    <source>
        <dbReference type="PROSITE" id="PS50125"/>
    </source>
</evidence>
<protein>
    <submittedName>
        <fullName evidence="11">Atrial natriuretic peptide receptor 2</fullName>
    </submittedName>
</protein>
<feature type="domain" description="CHASE" evidence="10">
    <location>
        <begin position="58"/>
        <end position="177"/>
    </location>
</feature>
<organism evidence="11 12">
    <name type="scientific">Tetrabaena socialis</name>
    <dbReference type="NCBI Taxonomy" id="47790"/>
    <lineage>
        <taxon>Eukaryota</taxon>
        <taxon>Viridiplantae</taxon>
        <taxon>Chlorophyta</taxon>
        <taxon>core chlorophytes</taxon>
        <taxon>Chlorophyceae</taxon>
        <taxon>CS clade</taxon>
        <taxon>Chlamydomonadales</taxon>
        <taxon>Tetrabaenaceae</taxon>
        <taxon>Tetrabaena</taxon>
    </lineage>
</organism>
<dbReference type="GO" id="GO:0001653">
    <property type="term" value="F:peptide receptor activity"/>
    <property type="evidence" value="ECO:0007669"/>
    <property type="project" value="TreeGrafter"/>
</dbReference>
<dbReference type="OrthoDB" id="537944at2759"/>